<feature type="region of interest" description="Disordered" evidence="1">
    <location>
        <begin position="1"/>
        <end position="22"/>
    </location>
</feature>
<name>A0A4Q7KEL9_9PSEU</name>
<dbReference type="Pfam" id="PF26056">
    <property type="entry name" value="DUF8017"/>
    <property type="match status" value="1"/>
</dbReference>
<feature type="domain" description="DUF8017" evidence="3">
    <location>
        <begin position="87"/>
        <end position="263"/>
    </location>
</feature>
<feature type="region of interest" description="Disordered" evidence="1">
    <location>
        <begin position="52"/>
        <end position="84"/>
    </location>
</feature>
<organism evidence="4 5">
    <name type="scientific">Herbihabitans rhizosphaerae</name>
    <dbReference type="NCBI Taxonomy" id="1872711"/>
    <lineage>
        <taxon>Bacteria</taxon>
        <taxon>Bacillati</taxon>
        <taxon>Actinomycetota</taxon>
        <taxon>Actinomycetes</taxon>
        <taxon>Pseudonocardiales</taxon>
        <taxon>Pseudonocardiaceae</taxon>
        <taxon>Herbihabitans</taxon>
    </lineage>
</organism>
<evidence type="ECO:0000256" key="1">
    <source>
        <dbReference type="SAM" id="MobiDB-lite"/>
    </source>
</evidence>
<gene>
    <name evidence="4" type="ORF">EV193_112165</name>
</gene>
<dbReference type="Proteomes" id="UP000294257">
    <property type="component" value="Unassembled WGS sequence"/>
</dbReference>
<evidence type="ECO:0000313" key="4">
    <source>
        <dbReference type="EMBL" id="RZS32531.1"/>
    </source>
</evidence>
<evidence type="ECO:0000259" key="3">
    <source>
        <dbReference type="Pfam" id="PF26056"/>
    </source>
</evidence>
<keyword evidence="2" id="KW-0472">Membrane</keyword>
<evidence type="ECO:0000313" key="5">
    <source>
        <dbReference type="Proteomes" id="UP000294257"/>
    </source>
</evidence>
<dbReference type="EMBL" id="SGWQ01000012">
    <property type="protein sequence ID" value="RZS32531.1"/>
    <property type="molecule type" value="Genomic_DNA"/>
</dbReference>
<sequence length="264" mass="27804">MSQPGPYGHYPPPYPAPPPPPRRSRTPLIVTLIAVLLVGAGVATTLILVNRDKGGGTQTSAGQQPTDEAEPSPGDQPPRPELEKDANGWLIVPSRPHGASYSVPPDKDWLAEPARFQGYRLRPMEMHVITTYKQGACGGHPESRRARMGFIAQRRPTDPAAAATEAAKGWAENLAAGIQGAVPSPPQTSTKPVAQGSIQATVATVALNVGKADDCNPPTIQLTAVGFASGTRTVVFLIEADHQTPNAPPPAVLDKVIASLRPLR</sequence>
<dbReference type="AlphaFoldDB" id="A0A4Q7KEL9"/>
<proteinExistence type="predicted"/>
<comment type="caution">
    <text evidence="4">The sequence shown here is derived from an EMBL/GenBank/DDBJ whole genome shotgun (WGS) entry which is preliminary data.</text>
</comment>
<dbReference type="OrthoDB" id="3614545at2"/>
<keyword evidence="2" id="KW-1133">Transmembrane helix</keyword>
<dbReference type="RefSeq" id="WP_130347969.1">
    <property type="nucleotide sequence ID" value="NZ_SGWQ01000012.1"/>
</dbReference>
<dbReference type="InterPro" id="IPR058330">
    <property type="entry name" value="DUF8017"/>
</dbReference>
<keyword evidence="2" id="KW-0812">Transmembrane</keyword>
<accession>A0A4Q7KEL9</accession>
<keyword evidence="5" id="KW-1185">Reference proteome</keyword>
<protein>
    <recommendedName>
        <fullName evidence="3">DUF8017 domain-containing protein</fullName>
    </recommendedName>
</protein>
<evidence type="ECO:0000256" key="2">
    <source>
        <dbReference type="SAM" id="Phobius"/>
    </source>
</evidence>
<feature type="compositionally biased region" description="Pro residues" evidence="1">
    <location>
        <begin position="9"/>
        <end position="21"/>
    </location>
</feature>
<feature type="transmembrane region" description="Helical" evidence="2">
    <location>
        <begin position="28"/>
        <end position="49"/>
    </location>
</feature>
<reference evidence="4 5" key="1">
    <citation type="submission" date="2019-02" db="EMBL/GenBank/DDBJ databases">
        <title>Genomic Encyclopedia of Type Strains, Phase IV (KMG-IV): sequencing the most valuable type-strain genomes for metagenomic binning, comparative biology and taxonomic classification.</title>
        <authorList>
            <person name="Goeker M."/>
        </authorList>
    </citation>
    <scope>NUCLEOTIDE SEQUENCE [LARGE SCALE GENOMIC DNA]</scope>
    <source>
        <strain evidence="4 5">DSM 101727</strain>
    </source>
</reference>